<dbReference type="Gene3D" id="3.30.530.20">
    <property type="match status" value="1"/>
</dbReference>
<proteinExistence type="predicted"/>
<name>A0A166Y7S9_9PEZI</name>
<protein>
    <submittedName>
        <fullName evidence="1">Activator of hsp90 ATPase 1 family protein</fullName>
    </submittedName>
</protein>
<accession>A0A166Y7S9</accession>
<keyword evidence="2" id="KW-1185">Reference proteome</keyword>
<evidence type="ECO:0000313" key="1">
    <source>
        <dbReference type="EMBL" id="KZL77340.1"/>
    </source>
</evidence>
<dbReference type="PANTHER" id="PTHR36166">
    <property type="entry name" value="CHROMOSOME 9, WHOLE GENOME SHOTGUN SEQUENCE"/>
    <property type="match status" value="1"/>
</dbReference>
<dbReference type="AlphaFoldDB" id="A0A166Y7S9"/>
<sequence length="159" mass="18081">MGVTISQHARIEILASPSTVRSVFLDFQRYSQWQDVFQIEPITPEQDPTELKKGDRVKVNMRGFVFRPYIEENSDACLTWAIAIPPLFYGTHFFFFAPSEENPGCTTFIQREDFQGLVTVPFWPWRNGGKPSEPWEAFNASLKAEAEKVATATEEGGLT</sequence>
<gene>
    <name evidence="1" type="ORF">CT0861_02456</name>
</gene>
<dbReference type="OrthoDB" id="509124at2759"/>
<dbReference type="SUPFAM" id="SSF55961">
    <property type="entry name" value="Bet v1-like"/>
    <property type="match status" value="1"/>
</dbReference>
<evidence type="ECO:0000313" key="2">
    <source>
        <dbReference type="Proteomes" id="UP000076552"/>
    </source>
</evidence>
<organism evidence="1 2">
    <name type="scientific">Colletotrichum tofieldiae</name>
    <dbReference type="NCBI Taxonomy" id="708197"/>
    <lineage>
        <taxon>Eukaryota</taxon>
        <taxon>Fungi</taxon>
        <taxon>Dikarya</taxon>
        <taxon>Ascomycota</taxon>
        <taxon>Pezizomycotina</taxon>
        <taxon>Sordariomycetes</taxon>
        <taxon>Hypocreomycetidae</taxon>
        <taxon>Glomerellales</taxon>
        <taxon>Glomerellaceae</taxon>
        <taxon>Colletotrichum</taxon>
        <taxon>Colletotrichum spaethianum species complex</taxon>
    </lineage>
</organism>
<dbReference type="Proteomes" id="UP000076552">
    <property type="component" value="Unassembled WGS sequence"/>
</dbReference>
<dbReference type="EMBL" id="LFIV01000008">
    <property type="protein sequence ID" value="KZL77340.1"/>
    <property type="molecule type" value="Genomic_DNA"/>
</dbReference>
<reference evidence="1 2" key="1">
    <citation type="submission" date="2015-06" db="EMBL/GenBank/DDBJ databases">
        <title>Survival trade-offs in plant roots during colonization by closely related pathogenic and mutualistic fungi.</title>
        <authorList>
            <person name="Hacquard S."/>
            <person name="Kracher B."/>
            <person name="Hiruma K."/>
            <person name="Weinman A."/>
            <person name="Muench P."/>
            <person name="Garrido Oter R."/>
            <person name="Ver Loren van Themaat E."/>
            <person name="Dallerey J.-F."/>
            <person name="Damm U."/>
            <person name="Henrissat B."/>
            <person name="Lespinet O."/>
            <person name="Thon M."/>
            <person name="Kemen E."/>
            <person name="McHardy A.C."/>
            <person name="Schulze-Lefert P."/>
            <person name="O'Connell R.J."/>
        </authorList>
    </citation>
    <scope>NUCLEOTIDE SEQUENCE [LARGE SCALE GENOMIC DNA]</scope>
    <source>
        <strain evidence="1 2">0861</strain>
    </source>
</reference>
<dbReference type="PANTHER" id="PTHR36166:SF1">
    <property type="entry name" value="SRPBCC DOMAIN-CONTAINING PROTEIN"/>
    <property type="match status" value="1"/>
</dbReference>
<comment type="caution">
    <text evidence="1">The sequence shown here is derived from an EMBL/GenBank/DDBJ whole genome shotgun (WGS) entry which is preliminary data.</text>
</comment>
<dbReference type="STRING" id="708197.A0A166Y7S9"/>
<dbReference type="InterPro" id="IPR023393">
    <property type="entry name" value="START-like_dom_sf"/>
</dbReference>